<dbReference type="Proteomes" id="UP000286186">
    <property type="component" value="Unassembled WGS sequence"/>
</dbReference>
<keyword evidence="10" id="KW-1185">Reference proteome</keyword>
<evidence type="ECO:0000313" key="12">
    <source>
        <dbReference type="Proteomes" id="UP000286186"/>
    </source>
</evidence>
<dbReference type="Proteomes" id="UP000284779">
    <property type="component" value="Unassembled WGS sequence"/>
</dbReference>
<reference evidence="8 9" key="1">
    <citation type="submission" date="2018-08" db="EMBL/GenBank/DDBJ databases">
        <title>A genome reference for cultivated species of the human gut microbiota.</title>
        <authorList>
            <person name="Zou Y."/>
            <person name="Xue W."/>
            <person name="Luo G."/>
        </authorList>
    </citation>
    <scope>NUCLEOTIDE SEQUENCE [LARGE SCALE GENOMIC DNA]</scope>
    <source>
        <strain evidence="7 8">AF37-4</strain>
        <strain evidence="6 12">AM23-22</strain>
        <strain evidence="5 11">AM42-30</strain>
        <strain evidence="4 9">AM43-2</strain>
        <strain evidence="3 10">AM44-11BH</strain>
    </source>
</reference>
<dbReference type="EMBL" id="QSFO01000013">
    <property type="protein sequence ID" value="RHA52695.1"/>
    <property type="molecule type" value="Genomic_DNA"/>
</dbReference>
<evidence type="ECO:0000256" key="2">
    <source>
        <dbReference type="HAMAP-Rule" id="MF_01507"/>
    </source>
</evidence>
<evidence type="ECO:0000313" key="11">
    <source>
        <dbReference type="Proteomes" id="UP000285740"/>
    </source>
</evidence>
<dbReference type="EMBL" id="QROT01000002">
    <property type="protein sequence ID" value="RHL47032.1"/>
    <property type="molecule type" value="Genomic_DNA"/>
</dbReference>
<dbReference type="Proteomes" id="UP000285740">
    <property type="component" value="Unassembled WGS sequence"/>
</dbReference>
<dbReference type="NCBIfam" id="NF003997">
    <property type="entry name" value="PRK05473.1"/>
    <property type="match status" value="1"/>
</dbReference>
<evidence type="ECO:0000313" key="3">
    <source>
        <dbReference type="EMBL" id="RHA18689.1"/>
    </source>
</evidence>
<evidence type="ECO:0000313" key="4">
    <source>
        <dbReference type="EMBL" id="RHA52695.1"/>
    </source>
</evidence>
<evidence type="ECO:0000313" key="9">
    <source>
        <dbReference type="Proteomes" id="UP000284598"/>
    </source>
</evidence>
<evidence type="ECO:0000313" key="5">
    <source>
        <dbReference type="EMBL" id="RHA80792.1"/>
    </source>
</evidence>
<dbReference type="GeneID" id="66466124"/>
<dbReference type="PANTHER" id="PTHR40067:SF1">
    <property type="entry name" value="UPF0297 PROTEIN YRZL"/>
    <property type="match status" value="1"/>
</dbReference>
<protein>
    <recommendedName>
        <fullName evidence="2">UPF0297 protein DW018_02610</fullName>
    </recommendedName>
</protein>
<comment type="caution">
    <text evidence="5">The sequence shown here is derived from an EMBL/GenBank/DDBJ whole genome shotgun (WGS) entry which is preliminary data.</text>
</comment>
<dbReference type="EMBL" id="QRHR01000015">
    <property type="protein sequence ID" value="RHF86949.1"/>
    <property type="molecule type" value="Genomic_DNA"/>
</dbReference>
<dbReference type="PANTHER" id="PTHR40067">
    <property type="entry name" value="UPF0297 PROTEIN YRZL"/>
    <property type="match status" value="1"/>
</dbReference>
<dbReference type="HAMAP" id="MF_01507">
    <property type="entry name" value="UPF0297"/>
    <property type="match status" value="1"/>
</dbReference>
<proteinExistence type="inferred from homology"/>
<evidence type="ECO:0000313" key="8">
    <source>
        <dbReference type="Proteomes" id="UP000283314"/>
    </source>
</evidence>
<dbReference type="Proteomes" id="UP000283314">
    <property type="component" value="Unassembled WGS sequence"/>
</dbReference>
<gene>
    <name evidence="7" type="ORF">DW018_02610</name>
    <name evidence="6" type="ORF">DW652_11060</name>
    <name evidence="5" type="ORF">DW918_05810</name>
    <name evidence="4" type="ORF">DW929_10610</name>
    <name evidence="3" type="ORF">DW944_06350</name>
</gene>
<comment type="similarity">
    <text evidence="1 2">Belongs to the UPF0297 family.</text>
</comment>
<sequence>MSDLGNTQFFRVPQEQKLGVEEILEKVYEALAEKGYNPVNQIVGYIMSGDPTYITSYKNARSLIMKVERDELIEETVKYYINHKLK</sequence>
<accession>A0A413T734</accession>
<evidence type="ECO:0000313" key="7">
    <source>
        <dbReference type="EMBL" id="RHL47032.1"/>
    </source>
</evidence>
<organism evidence="5 11">
    <name type="scientific">Eubacterium ventriosum</name>
    <dbReference type="NCBI Taxonomy" id="39496"/>
    <lineage>
        <taxon>Bacteria</taxon>
        <taxon>Bacillati</taxon>
        <taxon>Bacillota</taxon>
        <taxon>Clostridia</taxon>
        <taxon>Eubacteriales</taxon>
        <taxon>Eubacteriaceae</taxon>
        <taxon>Eubacterium</taxon>
    </lineage>
</organism>
<evidence type="ECO:0000313" key="10">
    <source>
        <dbReference type="Proteomes" id="UP000284779"/>
    </source>
</evidence>
<evidence type="ECO:0000256" key="1">
    <source>
        <dbReference type="ARBA" id="ARBA00010888"/>
    </source>
</evidence>
<dbReference type="RefSeq" id="WP_005360160.1">
    <property type="nucleotide sequence ID" value="NZ_CABJDQ010000002.1"/>
</dbReference>
<dbReference type="EMBL" id="QSFV01000014">
    <property type="protein sequence ID" value="RHA80792.1"/>
    <property type="molecule type" value="Genomic_DNA"/>
</dbReference>
<name>A0A413T734_9FIRM</name>
<dbReference type="AlphaFoldDB" id="A0A413T734"/>
<dbReference type="InterPro" id="IPR009309">
    <property type="entry name" value="IreB"/>
</dbReference>
<dbReference type="EMBL" id="QSFD01000005">
    <property type="protein sequence ID" value="RHA18689.1"/>
    <property type="molecule type" value="Genomic_DNA"/>
</dbReference>
<dbReference type="Proteomes" id="UP000284598">
    <property type="component" value="Unassembled WGS sequence"/>
</dbReference>
<dbReference type="Pfam" id="PF06135">
    <property type="entry name" value="IreB"/>
    <property type="match status" value="1"/>
</dbReference>
<evidence type="ECO:0000313" key="6">
    <source>
        <dbReference type="EMBL" id="RHF86949.1"/>
    </source>
</evidence>
<dbReference type="PIRSF" id="PIRSF037258">
    <property type="entry name" value="DUF965_bac"/>
    <property type="match status" value="1"/>
</dbReference>